<evidence type="ECO:0000256" key="1">
    <source>
        <dbReference type="ARBA" id="ARBA00005898"/>
    </source>
</evidence>
<dbReference type="InterPro" id="IPR035911">
    <property type="entry name" value="MurE/MurF_N"/>
</dbReference>
<dbReference type="NCBIfam" id="TIGR01085">
    <property type="entry name" value="murE"/>
    <property type="match status" value="1"/>
</dbReference>
<evidence type="ECO:0000256" key="7">
    <source>
        <dbReference type="RuleBase" id="RU004135"/>
    </source>
</evidence>
<evidence type="ECO:0000256" key="4">
    <source>
        <dbReference type="ARBA" id="ARBA00022984"/>
    </source>
</evidence>
<keyword evidence="2 7" id="KW-0132">Cell division</keyword>
<proteinExistence type="inferred from homology"/>
<evidence type="ECO:0000259" key="8">
    <source>
        <dbReference type="Pfam" id="PF01225"/>
    </source>
</evidence>
<evidence type="ECO:0000256" key="6">
    <source>
        <dbReference type="ARBA" id="ARBA00023316"/>
    </source>
</evidence>
<protein>
    <submittedName>
        <fullName evidence="11">UDP-N-acetylmuramoyl-L-alanyl-D-glutamate--2, 6-diaminopimelate ligase</fullName>
        <ecNumber evidence="11">6.3.2.13</ecNumber>
    </submittedName>
</protein>
<dbReference type="PANTHER" id="PTHR23135:SF4">
    <property type="entry name" value="UDP-N-ACETYLMURAMOYL-L-ALANYL-D-GLUTAMATE--2,6-DIAMINOPIMELATE LIGASE MURE HOMOLOG, CHLOROPLASTIC"/>
    <property type="match status" value="1"/>
</dbReference>
<keyword evidence="5 7" id="KW-0131">Cell cycle</keyword>
<dbReference type="InterPro" id="IPR036565">
    <property type="entry name" value="Mur-like_cat_sf"/>
</dbReference>
<dbReference type="SUPFAM" id="SSF53623">
    <property type="entry name" value="MurD-like peptide ligases, catalytic domain"/>
    <property type="match status" value="1"/>
</dbReference>
<feature type="domain" description="Mur ligase N-terminal catalytic" evidence="8">
    <location>
        <begin position="37"/>
        <end position="109"/>
    </location>
</feature>
<name>A0ABX0TBN8_9MICO</name>
<dbReference type="Pfam" id="PF02875">
    <property type="entry name" value="Mur_ligase_C"/>
    <property type="match status" value="1"/>
</dbReference>
<dbReference type="EC" id="6.3.2.13" evidence="11"/>
<dbReference type="InterPro" id="IPR036615">
    <property type="entry name" value="Mur_ligase_C_dom_sf"/>
</dbReference>
<evidence type="ECO:0000256" key="2">
    <source>
        <dbReference type="ARBA" id="ARBA00022618"/>
    </source>
</evidence>
<accession>A0ABX0TBN8</accession>
<reference evidence="11 12" key="1">
    <citation type="submission" date="2020-03" db="EMBL/GenBank/DDBJ databases">
        <title>Above-ground endophytic microbial communities from plants in different locations in the United States.</title>
        <authorList>
            <person name="Frank C."/>
        </authorList>
    </citation>
    <scope>NUCLEOTIDE SEQUENCE [LARGE SCALE GENOMIC DNA]</scope>
    <source>
        <strain evidence="11 12">WW7</strain>
    </source>
</reference>
<dbReference type="SUPFAM" id="SSF63418">
    <property type="entry name" value="MurE/MurF N-terminal domain"/>
    <property type="match status" value="1"/>
</dbReference>
<dbReference type="PANTHER" id="PTHR23135">
    <property type="entry name" value="MUR LIGASE FAMILY MEMBER"/>
    <property type="match status" value="1"/>
</dbReference>
<comment type="caution">
    <text evidence="11">The sequence shown here is derived from an EMBL/GenBank/DDBJ whole genome shotgun (WGS) entry which is preliminary data.</text>
</comment>
<dbReference type="EMBL" id="JAAOYO010000004">
    <property type="protein sequence ID" value="NII41871.1"/>
    <property type="molecule type" value="Genomic_DNA"/>
</dbReference>
<feature type="domain" description="Mur ligase C-terminal" evidence="9">
    <location>
        <begin position="349"/>
        <end position="476"/>
    </location>
</feature>
<keyword evidence="4 7" id="KW-0573">Peptidoglycan synthesis</keyword>
<comment type="similarity">
    <text evidence="1">Belongs to the MurCDEF family. MurE subfamily.</text>
</comment>
<comment type="pathway">
    <text evidence="7">Cell wall biogenesis; peptidoglycan biosynthesis.</text>
</comment>
<dbReference type="InterPro" id="IPR000713">
    <property type="entry name" value="Mur_ligase_N"/>
</dbReference>
<dbReference type="InterPro" id="IPR004101">
    <property type="entry name" value="Mur_ligase_C"/>
</dbReference>
<evidence type="ECO:0000313" key="11">
    <source>
        <dbReference type="EMBL" id="NII41871.1"/>
    </source>
</evidence>
<comment type="subcellular location">
    <subcellularLocation>
        <location evidence="7">Cytoplasm</location>
    </subcellularLocation>
</comment>
<dbReference type="SUPFAM" id="SSF53244">
    <property type="entry name" value="MurD-like peptide ligases, peptide-binding domain"/>
    <property type="match status" value="1"/>
</dbReference>
<keyword evidence="6 7" id="KW-0961">Cell wall biogenesis/degradation</keyword>
<evidence type="ECO:0000256" key="5">
    <source>
        <dbReference type="ARBA" id="ARBA00023306"/>
    </source>
</evidence>
<sequence>MPHAFDPVRPHPTRLGDVAAVAGAGALPSPLADVLVTGVAVATEDLRPGWLFVAVPGRRAHGARHADAARASGAVAVLTDDAGAREATRSGLPTVVVRDPRAALGAVARTVSGTADLGFPLLGVTGTNGKTSTVSVLDALMRRLGWTTAMTSTAERRIADDVVASRLTTPEATELHAFLARARERAVDGAAIEVSAQGLSRHRVDGVHFDVAGFTNLSHDHLDDYADMDEYLRAKTLLFQPDRASRGVVSLDSAAGRAVVAASGIPVETVTSDPGTDTDWRVSVIDQRADGTRFRIDGPGLTVTTEVPLLGRHMAANVGLAVAMLRAAGVPTGDLGTAAVGELDVVVPGRMADASSATGPRVFVDFAHTPDAFAKSLDAIRAFATGRVGIVLGADGDRDPSKREAMGAVAATLADVVVVADHHPRFEDADGIRAAILDGARGIGGAAQVVELPDPARAIRYALDAVGVDGVVYWAGPGLTDYRDVRGVHVPYSSFRDAQAALAEAGHPAREAVPAC</sequence>
<feature type="domain" description="Mur ligase central" evidence="10">
    <location>
        <begin position="124"/>
        <end position="324"/>
    </location>
</feature>
<evidence type="ECO:0000259" key="10">
    <source>
        <dbReference type="Pfam" id="PF08245"/>
    </source>
</evidence>
<dbReference type="InterPro" id="IPR005761">
    <property type="entry name" value="UDP-N-AcMur-Glu-dNH2Pim_ligase"/>
</dbReference>
<keyword evidence="11" id="KW-0436">Ligase</keyword>
<organism evidence="11 12">
    <name type="scientific">Curtobacterium salicis</name>
    <dbReference type="NCBI Taxonomy" id="1779862"/>
    <lineage>
        <taxon>Bacteria</taxon>
        <taxon>Bacillati</taxon>
        <taxon>Actinomycetota</taxon>
        <taxon>Actinomycetes</taxon>
        <taxon>Micrococcales</taxon>
        <taxon>Microbacteriaceae</taxon>
        <taxon>Curtobacterium</taxon>
    </lineage>
</organism>
<dbReference type="Proteomes" id="UP001318300">
    <property type="component" value="Unassembled WGS sequence"/>
</dbReference>
<dbReference type="Gene3D" id="3.90.190.20">
    <property type="entry name" value="Mur ligase, C-terminal domain"/>
    <property type="match status" value="1"/>
</dbReference>
<keyword evidence="3 7" id="KW-0133">Cell shape</keyword>
<dbReference type="RefSeq" id="WP_166780912.1">
    <property type="nucleotide sequence ID" value="NZ_JAAOYO010000004.1"/>
</dbReference>
<evidence type="ECO:0000256" key="3">
    <source>
        <dbReference type="ARBA" id="ARBA00022960"/>
    </source>
</evidence>
<dbReference type="GO" id="GO:0008765">
    <property type="term" value="F:UDP-N-acetylmuramoylalanyl-D-glutamate-2,6-diaminopimelate ligase activity"/>
    <property type="evidence" value="ECO:0007669"/>
    <property type="project" value="UniProtKB-EC"/>
</dbReference>
<gene>
    <name evidence="11" type="ORF">E9228_002529</name>
</gene>
<evidence type="ECO:0000259" key="9">
    <source>
        <dbReference type="Pfam" id="PF02875"/>
    </source>
</evidence>
<dbReference type="Pfam" id="PF08245">
    <property type="entry name" value="Mur_ligase_M"/>
    <property type="match status" value="1"/>
</dbReference>
<dbReference type="Pfam" id="PF01225">
    <property type="entry name" value="Mur_ligase"/>
    <property type="match status" value="1"/>
</dbReference>
<dbReference type="Gene3D" id="3.40.1390.10">
    <property type="entry name" value="MurE/MurF, N-terminal domain"/>
    <property type="match status" value="1"/>
</dbReference>
<dbReference type="Gene3D" id="3.40.1190.10">
    <property type="entry name" value="Mur-like, catalytic domain"/>
    <property type="match status" value="1"/>
</dbReference>
<keyword evidence="12" id="KW-1185">Reference proteome</keyword>
<evidence type="ECO:0000313" key="12">
    <source>
        <dbReference type="Proteomes" id="UP001318300"/>
    </source>
</evidence>
<dbReference type="InterPro" id="IPR013221">
    <property type="entry name" value="Mur_ligase_cen"/>
</dbReference>